<dbReference type="AlphaFoldDB" id="E4XTL0"/>
<accession>E4XTL0</accession>
<gene>
    <name evidence="1" type="ORF">GSOID_T00003816001</name>
</gene>
<reference evidence="1 2" key="1">
    <citation type="journal article" date="2010" name="Science">
        <title>Plasticity of animal genome architecture unmasked by rapid evolution of a pelagic tunicate.</title>
        <authorList>
            <person name="Denoeud F."/>
            <person name="Henriet S."/>
            <person name="Mungpakdee S."/>
            <person name="Aury J.M."/>
            <person name="Da Silva C."/>
            <person name="Brinkmann H."/>
            <person name="Mikhaleva J."/>
            <person name="Olsen L.C."/>
            <person name="Jubin C."/>
            <person name="Canestro C."/>
            <person name="Bouquet J.M."/>
            <person name="Danks G."/>
            <person name="Poulain J."/>
            <person name="Campsteijn C."/>
            <person name="Adamski M."/>
            <person name="Cross I."/>
            <person name="Yadetie F."/>
            <person name="Muffato M."/>
            <person name="Louis A."/>
            <person name="Butcher S."/>
            <person name="Tsagkogeorga G."/>
            <person name="Konrad A."/>
            <person name="Singh S."/>
            <person name="Jensen M.F."/>
            <person name="Cong E.H."/>
            <person name="Eikeseth-Otteraa H."/>
            <person name="Noel B."/>
            <person name="Anthouard V."/>
            <person name="Porcel B.M."/>
            <person name="Kachouri-Lafond R."/>
            <person name="Nishino A."/>
            <person name="Ugolini M."/>
            <person name="Chourrout P."/>
            <person name="Nishida H."/>
            <person name="Aasland R."/>
            <person name="Huzurbazar S."/>
            <person name="Westhof E."/>
            <person name="Delsuc F."/>
            <person name="Lehrach H."/>
            <person name="Reinhardt R."/>
            <person name="Weissenbach J."/>
            <person name="Roy S.W."/>
            <person name="Artiguenave F."/>
            <person name="Postlethwait J.H."/>
            <person name="Manak J.R."/>
            <person name="Thompson E.M."/>
            <person name="Jaillon O."/>
            <person name="Du Pasquier L."/>
            <person name="Boudinot P."/>
            <person name="Liberles D.A."/>
            <person name="Volff J.N."/>
            <person name="Philippe H."/>
            <person name="Lenhard B."/>
            <person name="Roest Crollius H."/>
            <person name="Wincker P."/>
            <person name="Chourrout D."/>
        </authorList>
    </citation>
    <scope>NUCLEOTIDE SEQUENCE [LARGE SCALE GENOMIC DNA]</scope>
</reference>
<sequence>MRNGFEKGIYYNRIGNRRRKLSQQLHKFEEAGHIWKCAIRLYRSSLNDVLIMDEEIVSSSEEIDTKKVKYTEE</sequence>
<evidence type="ECO:0000313" key="1">
    <source>
        <dbReference type="EMBL" id="CBY13072.1"/>
    </source>
</evidence>
<name>E4XTL0_OIKDI</name>
<organism evidence="1 2">
    <name type="scientific">Oikopleura dioica</name>
    <name type="common">Tunicate</name>
    <dbReference type="NCBI Taxonomy" id="34765"/>
    <lineage>
        <taxon>Eukaryota</taxon>
        <taxon>Metazoa</taxon>
        <taxon>Chordata</taxon>
        <taxon>Tunicata</taxon>
        <taxon>Appendicularia</taxon>
        <taxon>Copelata</taxon>
        <taxon>Oikopleuridae</taxon>
        <taxon>Oikopleura</taxon>
    </lineage>
</organism>
<dbReference type="InParanoid" id="E4XTL0"/>
<protein>
    <submittedName>
        <fullName evidence="1">Uncharacterized protein</fullName>
    </submittedName>
</protein>
<dbReference type="EMBL" id="FN653158">
    <property type="protein sequence ID" value="CBY13072.1"/>
    <property type="molecule type" value="Genomic_DNA"/>
</dbReference>
<dbReference type="Proteomes" id="UP000001307">
    <property type="component" value="Unassembled WGS sequence"/>
</dbReference>
<evidence type="ECO:0000313" key="2">
    <source>
        <dbReference type="Proteomes" id="UP000001307"/>
    </source>
</evidence>
<proteinExistence type="predicted"/>
<keyword evidence="2" id="KW-1185">Reference proteome</keyword>